<evidence type="ECO:0000313" key="4">
    <source>
        <dbReference type="Proteomes" id="UP001500074"/>
    </source>
</evidence>
<dbReference type="RefSeq" id="WP_035575171.1">
    <property type="nucleotide sequence ID" value="NZ_BAABKI010000018.1"/>
</dbReference>
<dbReference type="EMBL" id="BAABKI010000018">
    <property type="protein sequence ID" value="GAA5175160.1"/>
    <property type="molecule type" value="Genomic_DNA"/>
</dbReference>
<proteinExistence type="predicted"/>
<evidence type="ECO:0000259" key="2">
    <source>
        <dbReference type="PROSITE" id="PS51371"/>
    </source>
</evidence>
<dbReference type="InterPro" id="IPR046342">
    <property type="entry name" value="CBS_dom_sf"/>
</dbReference>
<keyword evidence="4" id="KW-1185">Reference proteome</keyword>
<gene>
    <name evidence="3" type="ORF">GCM10023342_17840</name>
</gene>
<dbReference type="SUPFAM" id="SSF54631">
    <property type="entry name" value="CBS-domain pair"/>
    <property type="match status" value="1"/>
</dbReference>
<dbReference type="InterPro" id="IPR000644">
    <property type="entry name" value="CBS_dom"/>
</dbReference>
<accession>A0ABP9RDJ6</accession>
<keyword evidence="1" id="KW-0129">CBS domain</keyword>
<organism evidence="3 4">
    <name type="scientific">Modicisalibacter zincidurans</name>
    <dbReference type="NCBI Taxonomy" id="1178777"/>
    <lineage>
        <taxon>Bacteria</taxon>
        <taxon>Pseudomonadati</taxon>
        <taxon>Pseudomonadota</taxon>
        <taxon>Gammaproteobacteria</taxon>
        <taxon>Oceanospirillales</taxon>
        <taxon>Halomonadaceae</taxon>
        <taxon>Modicisalibacter</taxon>
    </lineage>
</organism>
<dbReference type="Gene3D" id="3.10.580.10">
    <property type="entry name" value="CBS-domain"/>
    <property type="match status" value="1"/>
</dbReference>
<feature type="domain" description="CBS" evidence="2">
    <location>
        <begin position="46"/>
        <end position="103"/>
    </location>
</feature>
<dbReference type="Proteomes" id="UP001500074">
    <property type="component" value="Unassembled WGS sequence"/>
</dbReference>
<dbReference type="SMART" id="SM00116">
    <property type="entry name" value="CBS"/>
    <property type="match status" value="2"/>
</dbReference>
<reference evidence="4" key="1">
    <citation type="journal article" date="2019" name="Int. J. Syst. Evol. Microbiol.">
        <title>The Global Catalogue of Microorganisms (GCM) 10K type strain sequencing project: providing services to taxonomists for standard genome sequencing and annotation.</title>
        <authorList>
            <consortium name="The Broad Institute Genomics Platform"/>
            <consortium name="The Broad Institute Genome Sequencing Center for Infectious Disease"/>
            <person name="Wu L."/>
            <person name="Ma J."/>
        </authorList>
    </citation>
    <scope>NUCLEOTIDE SEQUENCE [LARGE SCALE GENOMIC DNA]</scope>
    <source>
        <strain evidence="4">JCM 18472</strain>
    </source>
</reference>
<comment type="caution">
    <text evidence="3">The sequence shown here is derived from an EMBL/GenBank/DDBJ whole genome shotgun (WGS) entry which is preliminary data.</text>
</comment>
<name>A0ABP9RDJ6_9GAMM</name>
<dbReference type="PROSITE" id="PS51371">
    <property type="entry name" value="CBS"/>
    <property type="match status" value="1"/>
</dbReference>
<sequence>MTTASPHLAGPTLNLEPLDKNVSIRRPMAVTSLDIDSPARALLTDFSQTGAFTIGASSSISHALDLMKQGGVRLLFVIDASNQLSGVITARELIGGRRVTLAMHQYQVERPEVTVEMVQTPRQELHGLPLARLERITVGELVEALKAFGDQHLLITETDGQGSQCVRGLVSAADIGRALGITLDRPPEARNFSTICQVILGHEL</sequence>
<evidence type="ECO:0000256" key="1">
    <source>
        <dbReference type="PROSITE-ProRule" id="PRU00703"/>
    </source>
</evidence>
<dbReference type="Pfam" id="PF00571">
    <property type="entry name" value="CBS"/>
    <property type="match status" value="1"/>
</dbReference>
<protein>
    <submittedName>
        <fullName evidence="3">CBS domain-containing protein</fullName>
    </submittedName>
</protein>
<evidence type="ECO:0000313" key="3">
    <source>
        <dbReference type="EMBL" id="GAA5175160.1"/>
    </source>
</evidence>